<accession>A0A067QCQ1</accession>
<feature type="region of interest" description="Disordered" evidence="1">
    <location>
        <begin position="71"/>
        <end position="171"/>
    </location>
</feature>
<dbReference type="STRING" id="933084.A0A067QCQ1"/>
<dbReference type="OrthoDB" id="1897642at2759"/>
<dbReference type="HOGENOM" id="CLU_983736_0_0_1"/>
<dbReference type="Proteomes" id="UP000027265">
    <property type="component" value="Unassembled WGS sequence"/>
</dbReference>
<keyword evidence="3" id="KW-1185">Reference proteome</keyword>
<feature type="compositionally biased region" description="Acidic residues" evidence="1">
    <location>
        <begin position="22"/>
        <end position="34"/>
    </location>
</feature>
<organism evidence="2 3">
    <name type="scientific">Jaapia argillacea MUCL 33604</name>
    <dbReference type="NCBI Taxonomy" id="933084"/>
    <lineage>
        <taxon>Eukaryota</taxon>
        <taxon>Fungi</taxon>
        <taxon>Dikarya</taxon>
        <taxon>Basidiomycota</taxon>
        <taxon>Agaricomycotina</taxon>
        <taxon>Agaricomycetes</taxon>
        <taxon>Agaricomycetidae</taxon>
        <taxon>Jaapiales</taxon>
        <taxon>Jaapiaceae</taxon>
        <taxon>Jaapia</taxon>
    </lineage>
</organism>
<evidence type="ECO:0000313" key="2">
    <source>
        <dbReference type="EMBL" id="KDQ64754.1"/>
    </source>
</evidence>
<dbReference type="EMBL" id="KL197709">
    <property type="protein sequence ID" value="KDQ64754.1"/>
    <property type="molecule type" value="Genomic_DNA"/>
</dbReference>
<evidence type="ECO:0000313" key="3">
    <source>
        <dbReference type="Proteomes" id="UP000027265"/>
    </source>
</evidence>
<protein>
    <submittedName>
        <fullName evidence="2">Uncharacterized protein</fullName>
    </submittedName>
</protein>
<feature type="compositionally biased region" description="Low complexity" evidence="1">
    <location>
        <begin position="161"/>
        <end position="171"/>
    </location>
</feature>
<gene>
    <name evidence="2" type="ORF">JAAARDRAFT_237052</name>
</gene>
<feature type="region of interest" description="Disordered" evidence="1">
    <location>
        <begin position="1"/>
        <end position="49"/>
    </location>
</feature>
<reference evidence="3" key="1">
    <citation type="journal article" date="2014" name="Proc. Natl. Acad. Sci. U.S.A.">
        <title>Extensive sampling of basidiomycete genomes demonstrates inadequacy of the white-rot/brown-rot paradigm for wood decay fungi.</title>
        <authorList>
            <person name="Riley R."/>
            <person name="Salamov A.A."/>
            <person name="Brown D.W."/>
            <person name="Nagy L.G."/>
            <person name="Floudas D."/>
            <person name="Held B.W."/>
            <person name="Levasseur A."/>
            <person name="Lombard V."/>
            <person name="Morin E."/>
            <person name="Otillar R."/>
            <person name="Lindquist E.A."/>
            <person name="Sun H."/>
            <person name="LaButti K.M."/>
            <person name="Schmutz J."/>
            <person name="Jabbour D."/>
            <person name="Luo H."/>
            <person name="Baker S.E."/>
            <person name="Pisabarro A.G."/>
            <person name="Walton J.D."/>
            <person name="Blanchette R.A."/>
            <person name="Henrissat B."/>
            <person name="Martin F."/>
            <person name="Cullen D."/>
            <person name="Hibbett D.S."/>
            <person name="Grigoriev I.V."/>
        </authorList>
    </citation>
    <scope>NUCLEOTIDE SEQUENCE [LARGE SCALE GENOMIC DNA]</scope>
    <source>
        <strain evidence="3">MUCL 33604</strain>
    </source>
</reference>
<dbReference type="InParanoid" id="A0A067QCQ1"/>
<name>A0A067QCQ1_9AGAM</name>
<sequence>MPAEDVDMLDIPTHVDHNSPSGDDDTSDTEETDIDQNILPDRVARQLPDPLGDDIEEIFRAGDVSNILARHGLDAGRGGRCREASSSHTESSSSPSEESDRESPPLRQIGRHRQKSGPSSWNGPHRRRSSCPEEARPPASKSDALRAKPRSKPQSQRTAKSSKPSSSVSISSADAGYAITIPKADFARGRRILGTESDDLPLVTVSMRGDIHLVRRAERDRISQWSIPAGDEHRHVEDACVVGDTVVVGHNIGPCQVSVINLDSIRKARHWVSVLGLSTLTVN</sequence>
<dbReference type="AlphaFoldDB" id="A0A067QCQ1"/>
<proteinExistence type="predicted"/>
<feature type="compositionally biased region" description="Low complexity" evidence="1">
    <location>
        <begin position="86"/>
        <end position="96"/>
    </location>
</feature>
<evidence type="ECO:0000256" key="1">
    <source>
        <dbReference type="SAM" id="MobiDB-lite"/>
    </source>
</evidence>